<comment type="caution">
    <text evidence="6">The sequence shown here is derived from an EMBL/GenBank/DDBJ whole genome shotgun (WGS) entry which is preliminary data.</text>
</comment>
<dbReference type="InterPro" id="IPR000223">
    <property type="entry name" value="Pept_S26A_signal_pept_1"/>
</dbReference>
<comment type="subcellular location">
    <subcellularLocation>
        <location evidence="1">Cell membrane</location>
        <topology evidence="1">Single-pass type II membrane protein</topology>
    </subcellularLocation>
    <subcellularLocation>
        <location evidence="3">Membrane</location>
        <topology evidence="3">Single-pass type II membrane protein</topology>
    </subcellularLocation>
</comment>
<keyword evidence="3" id="KW-0645">Protease</keyword>
<dbReference type="InterPro" id="IPR019533">
    <property type="entry name" value="Peptidase_S26"/>
</dbReference>
<dbReference type="GO" id="GO:0009003">
    <property type="term" value="F:signal peptidase activity"/>
    <property type="evidence" value="ECO:0007669"/>
    <property type="project" value="UniProtKB-EC"/>
</dbReference>
<evidence type="ECO:0000256" key="4">
    <source>
        <dbReference type="SAM" id="MobiDB-lite"/>
    </source>
</evidence>
<reference evidence="6 7" key="1">
    <citation type="submission" date="2023-04" db="EMBL/GenBank/DDBJ databases">
        <title>Streptomyces chengmaiensis sp. nov. isolated from the stem of mangrove plant in Hainan.</title>
        <authorList>
            <person name="Huang X."/>
            <person name="Zhou S."/>
            <person name="Chu X."/>
            <person name="Xie Y."/>
            <person name="Lin Y."/>
        </authorList>
    </citation>
    <scope>NUCLEOTIDE SEQUENCE [LARGE SCALE GENOMIC DNA]</scope>
    <source>
        <strain evidence="6 7">HNM0663</strain>
    </source>
</reference>
<evidence type="ECO:0000259" key="5">
    <source>
        <dbReference type="Pfam" id="PF10502"/>
    </source>
</evidence>
<dbReference type="InterPro" id="IPR036286">
    <property type="entry name" value="LexA/Signal_pep-like_sf"/>
</dbReference>
<dbReference type="NCBIfam" id="TIGR02227">
    <property type="entry name" value="sigpep_I_bact"/>
    <property type="match status" value="1"/>
</dbReference>
<comment type="similarity">
    <text evidence="2 3">Belongs to the peptidase S26 family.</text>
</comment>
<keyword evidence="3" id="KW-0812">Transmembrane</keyword>
<protein>
    <recommendedName>
        <fullName evidence="3">Signal peptidase I</fullName>
        <ecNumber evidence="3">3.4.21.89</ecNumber>
    </recommendedName>
</protein>
<comment type="caution">
    <text evidence="3">Lacks conserved residue(s) required for the propagation of feature annotation.</text>
</comment>
<keyword evidence="7" id="KW-1185">Reference proteome</keyword>
<dbReference type="RefSeq" id="WP_279930179.1">
    <property type="nucleotide sequence ID" value="NZ_JARWBG010000026.1"/>
</dbReference>
<keyword evidence="3" id="KW-1133">Transmembrane helix</keyword>
<dbReference type="PRINTS" id="PR00727">
    <property type="entry name" value="LEADERPTASE"/>
</dbReference>
<feature type="domain" description="Peptidase S26" evidence="5">
    <location>
        <begin position="27"/>
        <end position="181"/>
    </location>
</feature>
<evidence type="ECO:0000256" key="1">
    <source>
        <dbReference type="ARBA" id="ARBA00004401"/>
    </source>
</evidence>
<dbReference type="EMBL" id="JARWBG010000026">
    <property type="protein sequence ID" value="MDH2391357.1"/>
    <property type="molecule type" value="Genomic_DNA"/>
</dbReference>
<feature type="compositionally biased region" description="Gly residues" evidence="4">
    <location>
        <begin position="248"/>
        <end position="260"/>
    </location>
</feature>
<keyword evidence="3 6" id="KW-0378">Hydrolase</keyword>
<gene>
    <name evidence="6" type="primary">lepB</name>
    <name evidence="6" type="ORF">QCN29_21730</name>
</gene>
<feature type="transmembrane region" description="Helical" evidence="3">
    <location>
        <begin position="209"/>
        <end position="232"/>
    </location>
</feature>
<evidence type="ECO:0000256" key="3">
    <source>
        <dbReference type="RuleBase" id="RU362042"/>
    </source>
</evidence>
<sequence length="266" mass="26600">MGGTGRSGGGRGRLGSALSGLAVAVGCVLFLGGFAWGAVVYQPYTVPTRSMSPTVQAGDRVLAERISGDEVRRGDIVVFTDSTWGDLPMVKRVVGIGGDEIACCDAQGRLTVNGTPVDEPYLSAGGPASPQGFSASVPEGQLFLLGDERMGSVDSRVHLQEPGEGSVPRSAVSARLDAVAWPLDGGLVERPASFAALPGGISQPGPVRLIVGAIAAGVVLILGGAAYGPVAARRAARMSRRGSPGRAAAGGGAARGGGRGVTSDAP</sequence>
<keyword evidence="3" id="KW-0472">Membrane</keyword>
<evidence type="ECO:0000256" key="2">
    <source>
        <dbReference type="ARBA" id="ARBA00009370"/>
    </source>
</evidence>
<organism evidence="6 7">
    <name type="scientific">Streptomyces chengmaiensis</name>
    <dbReference type="NCBI Taxonomy" id="3040919"/>
    <lineage>
        <taxon>Bacteria</taxon>
        <taxon>Bacillati</taxon>
        <taxon>Actinomycetota</taxon>
        <taxon>Actinomycetes</taxon>
        <taxon>Kitasatosporales</taxon>
        <taxon>Streptomycetaceae</taxon>
        <taxon>Streptomyces</taxon>
    </lineage>
</organism>
<dbReference type="CDD" id="cd06530">
    <property type="entry name" value="S26_SPase_I"/>
    <property type="match status" value="1"/>
</dbReference>
<evidence type="ECO:0000313" key="7">
    <source>
        <dbReference type="Proteomes" id="UP001223144"/>
    </source>
</evidence>
<evidence type="ECO:0000313" key="6">
    <source>
        <dbReference type="EMBL" id="MDH2391357.1"/>
    </source>
</evidence>
<dbReference type="PANTHER" id="PTHR43390">
    <property type="entry name" value="SIGNAL PEPTIDASE I"/>
    <property type="match status" value="1"/>
</dbReference>
<dbReference type="PANTHER" id="PTHR43390:SF1">
    <property type="entry name" value="CHLOROPLAST PROCESSING PEPTIDASE"/>
    <property type="match status" value="1"/>
</dbReference>
<feature type="region of interest" description="Disordered" evidence="4">
    <location>
        <begin position="238"/>
        <end position="266"/>
    </location>
</feature>
<feature type="transmembrane region" description="Helical" evidence="3">
    <location>
        <begin position="21"/>
        <end position="41"/>
    </location>
</feature>
<dbReference type="Gene3D" id="2.10.109.10">
    <property type="entry name" value="Umud Fragment, subunit A"/>
    <property type="match status" value="1"/>
</dbReference>
<dbReference type="PROSITE" id="PS51257">
    <property type="entry name" value="PROKAR_LIPOPROTEIN"/>
    <property type="match status" value="1"/>
</dbReference>
<name>A0ABT6HRK4_9ACTN</name>
<comment type="catalytic activity">
    <reaction evidence="3">
        <text>Cleavage of hydrophobic, N-terminal signal or leader sequences from secreted and periplasmic proteins.</text>
        <dbReference type="EC" id="3.4.21.89"/>
    </reaction>
</comment>
<dbReference type="EC" id="3.4.21.89" evidence="3"/>
<dbReference type="SUPFAM" id="SSF51306">
    <property type="entry name" value="LexA/Signal peptidase"/>
    <property type="match status" value="1"/>
</dbReference>
<accession>A0ABT6HRK4</accession>
<dbReference type="Proteomes" id="UP001223144">
    <property type="component" value="Unassembled WGS sequence"/>
</dbReference>
<proteinExistence type="inferred from homology"/>
<dbReference type="Pfam" id="PF10502">
    <property type="entry name" value="Peptidase_S26"/>
    <property type="match status" value="1"/>
</dbReference>